<keyword evidence="2" id="KW-1185">Reference proteome</keyword>
<keyword evidence="1" id="KW-0687">Ribonucleoprotein</keyword>
<dbReference type="GO" id="GO:0005840">
    <property type="term" value="C:ribosome"/>
    <property type="evidence" value="ECO:0007669"/>
    <property type="project" value="UniProtKB-KW"/>
</dbReference>
<accession>A0A5A7Q0T4</accession>
<evidence type="ECO:0000313" key="2">
    <source>
        <dbReference type="Proteomes" id="UP000325081"/>
    </source>
</evidence>
<comment type="caution">
    <text evidence="1">The sequence shown here is derived from an EMBL/GenBank/DDBJ whole genome shotgun (WGS) entry which is preliminary data.</text>
</comment>
<reference evidence="2" key="1">
    <citation type="journal article" date="2019" name="Curr. Biol.">
        <title>Genome Sequence of Striga asiatica Provides Insight into the Evolution of Plant Parasitism.</title>
        <authorList>
            <person name="Yoshida S."/>
            <person name="Kim S."/>
            <person name="Wafula E.K."/>
            <person name="Tanskanen J."/>
            <person name="Kim Y.M."/>
            <person name="Honaas L."/>
            <person name="Yang Z."/>
            <person name="Spallek T."/>
            <person name="Conn C.E."/>
            <person name="Ichihashi Y."/>
            <person name="Cheong K."/>
            <person name="Cui S."/>
            <person name="Der J.P."/>
            <person name="Gundlach H."/>
            <person name="Jiao Y."/>
            <person name="Hori C."/>
            <person name="Ishida J.K."/>
            <person name="Kasahara H."/>
            <person name="Kiba T."/>
            <person name="Kim M.S."/>
            <person name="Koo N."/>
            <person name="Laohavisit A."/>
            <person name="Lee Y.H."/>
            <person name="Lumba S."/>
            <person name="McCourt P."/>
            <person name="Mortimer J.C."/>
            <person name="Mutuku J.M."/>
            <person name="Nomura T."/>
            <person name="Sasaki-Sekimoto Y."/>
            <person name="Seto Y."/>
            <person name="Wang Y."/>
            <person name="Wakatake T."/>
            <person name="Sakakibara H."/>
            <person name="Demura T."/>
            <person name="Yamaguchi S."/>
            <person name="Yoneyama K."/>
            <person name="Manabe R.I."/>
            <person name="Nelson D.C."/>
            <person name="Schulman A.H."/>
            <person name="Timko M.P."/>
            <person name="dePamphilis C.W."/>
            <person name="Choi D."/>
            <person name="Shirasu K."/>
        </authorList>
    </citation>
    <scope>NUCLEOTIDE SEQUENCE [LARGE SCALE GENOMIC DNA]</scope>
    <source>
        <strain evidence="2">cv. UVA1</strain>
    </source>
</reference>
<keyword evidence="1" id="KW-0689">Ribosomal protein</keyword>
<evidence type="ECO:0000313" key="1">
    <source>
        <dbReference type="EMBL" id="GER38496.1"/>
    </source>
</evidence>
<dbReference type="Proteomes" id="UP000325081">
    <property type="component" value="Unassembled WGS sequence"/>
</dbReference>
<name>A0A5A7Q0T4_STRAF</name>
<sequence>MDTAAAQSILVPKSTKVYIVCSYSHEAAMSYAVIIADLQPEAGGDVSDESVISIRPTFLIDTDSFDDGIHTFCVLNTTLYMIELGLRRDGGPRRGKSVYTWDLSPYLKDDNSGGGDYVPIFDKDELLAAPEMLHPIFFPFATPTPDGKRIVVFSSRMPFFTEYPNEQIDFEVYDPKKGWQKLPRYGIACLGLGVTLKY</sequence>
<organism evidence="1 2">
    <name type="scientific">Striga asiatica</name>
    <name type="common">Asiatic witchweed</name>
    <name type="synonym">Buchnera asiatica</name>
    <dbReference type="NCBI Taxonomy" id="4170"/>
    <lineage>
        <taxon>Eukaryota</taxon>
        <taxon>Viridiplantae</taxon>
        <taxon>Streptophyta</taxon>
        <taxon>Embryophyta</taxon>
        <taxon>Tracheophyta</taxon>
        <taxon>Spermatophyta</taxon>
        <taxon>Magnoliopsida</taxon>
        <taxon>eudicotyledons</taxon>
        <taxon>Gunneridae</taxon>
        <taxon>Pentapetalae</taxon>
        <taxon>asterids</taxon>
        <taxon>lamiids</taxon>
        <taxon>Lamiales</taxon>
        <taxon>Orobanchaceae</taxon>
        <taxon>Buchnereae</taxon>
        <taxon>Striga</taxon>
    </lineage>
</organism>
<gene>
    <name evidence="1" type="ORF">STAS_15018</name>
</gene>
<protein>
    <submittedName>
        <fullName evidence="1">30S ribosomal protein S13</fullName>
    </submittedName>
</protein>
<feature type="non-terminal residue" evidence="1">
    <location>
        <position position="198"/>
    </location>
</feature>
<dbReference type="OrthoDB" id="10661179at2759"/>
<dbReference type="AlphaFoldDB" id="A0A5A7Q0T4"/>
<proteinExistence type="predicted"/>
<dbReference type="EMBL" id="BKCP01005516">
    <property type="protein sequence ID" value="GER38496.1"/>
    <property type="molecule type" value="Genomic_DNA"/>
</dbReference>